<proteinExistence type="inferred from homology"/>
<comment type="caution">
    <text evidence="4">The sequence shown here is derived from an EMBL/GenBank/DDBJ whole genome shotgun (WGS) entry which is preliminary data.</text>
</comment>
<dbReference type="GO" id="GO:0003677">
    <property type="term" value="F:DNA binding"/>
    <property type="evidence" value="ECO:0007669"/>
    <property type="project" value="UniProtKB-KW"/>
</dbReference>
<dbReference type="CDD" id="cd16406">
    <property type="entry name" value="ParB_N_like"/>
    <property type="match status" value="1"/>
</dbReference>
<feature type="region of interest" description="Disordered" evidence="2">
    <location>
        <begin position="703"/>
        <end position="739"/>
    </location>
</feature>
<evidence type="ECO:0000256" key="1">
    <source>
        <dbReference type="ARBA" id="ARBA00006295"/>
    </source>
</evidence>
<dbReference type="RefSeq" id="WP_048446352.1">
    <property type="nucleotide sequence ID" value="NZ_LABY01000162.1"/>
</dbReference>
<organism evidence="4 5">
    <name type="scientific">Methylobacterium variabile</name>
    <dbReference type="NCBI Taxonomy" id="298794"/>
    <lineage>
        <taxon>Bacteria</taxon>
        <taxon>Pseudomonadati</taxon>
        <taxon>Pseudomonadota</taxon>
        <taxon>Alphaproteobacteria</taxon>
        <taxon>Hyphomicrobiales</taxon>
        <taxon>Methylobacteriaceae</taxon>
        <taxon>Methylobacterium</taxon>
    </lineage>
</organism>
<dbReference type="GO" id="GO:0007059">
    <property type="term" value="P:chromosome segregation"/>
    <property type="evidence" value="ECO:0007669"/>
    <property type="project" value="TreeGrafter"/>
</dbReference>
<feature type="compositionally biased region" description="Low complexity" evidence="2">
    <location>
        <begin position="410"/>
        <end position="439"/>
    </location>
</feature>
<keyword evidence="5" id="KW-1185">Reference proteome</keyword>
<gene>
    <name evidence="4" type="ORF">VQ02_22005</name>
</gene>
<reference evidence="4 5" key="1">
    <citation type="submission" date="2015-03" db="EMBL/GenBank/DDBJ databases">
        <title>Genome sequencing of Methylobacterium variabile DSM 16961.</title>
        <authorList>
            <person name="Chaudhry V."/>
            <person name="Patil P.B."/>
        </authorList>
    </citation>
    <scope>NUCLEOTIDE SEQUENCE [LARGE SCALE GENOMIC DNA]</scope>
    <source>
        <strain evidence="4 5">DSM 16961</strain>
    </source>
</reference>
<dbReference type="Gene3D" id="3.90.1530.30">
    <property type="match status" value="1"/>
</dbReference>
<evidence type="ECO:0000259" key="3">
    <source>
        <dbReference type="SMART" id="SM00470"/>
    </source>
</evidence>
<dbReference type="SUPFAM" id="SSF109709">
    <property type="entry name" value="KorB DNA-binding domain-like"/>
    <property type="match status" value="1"/>
</dbReference>
<dbReference type="Gene3D" id="1.10.10.2830">
    <property type="match status" value="1"/>
</dbReference>
<dbReference type="AlphaFoldDB" id="A0A0J6SH67"/>
<dbReference type="PANTHER" id="PTHR33375">
    <property type="entry name" value="CHROMOSOME-PARTITIONING PROTEIN PARB-RELATED"/>
    <property type="match status" value="1"/>
</dbReference>
<accession>A0A0J6SH67</accession>
<name>A0A0J6SH67_9HYPH</name>
<evidence type="ECO:0000313" key="4">
    <source>
        <dbReference type="EMBL" id="KMO33052.1"/>
    </source>
</evidence>
<dbReference type="InterPro" id="IPR003115">
    <property type="entry name" value="ParB_N"/>
</dbReference>
<dbReference type="InterPro" id="IPR050336">
    <property type="entry name" value="Chromosome_partition/occlusion"/>
</dbReference>
<dbReference type="OrthoDB" id="9813122at2"/>
<feature type="compositionally biased region" description="Basic and acidic residues" evidence="2">
    <location>
        <begin position="398"/>
        <end position="408"/>
    </location>
</feature>
<dbReference type="PANTHER" id="PTHR33375:SF7">
    <property type="entry name" value="CHROMOSOME 2-PARTITIONING PROTEIN PARB-RELATED"/>
    <property type="match status" value="1"/>
</dbReference>
<evidence type="ECO:0000256" key="2">
    <source>
        <dbReference type="SAM" id="MobiDB-lite"/>
    </source>
</evidence>
<protein>
    <submittedName>
        <fullName evidence="4">DNA-binding protein</fullName>
    </submittedName>
</protein>
<dbReference type="SMART" id="SM00470">
    <property type="entry name" value="ParB"/>
    <property type="match status" value="1"/>
</dbReference>
<dbReference type="PATRIC" id="fig|298794.3.peg.1799"/>
<dbReference type="FunFam" id="3.90.1530.30:FF:000002">
    <property type="entry name" value="Chromosome partitioning protein ParB"/>
    <property type="match status" value="1"/>
</dbReference>
<dbReference type="GO" id="GO:0005694">
    <property type="term" value="C:chromosome"/>
    <property type="evidence" value="ECO:0007669"/>
    <property type="project" value="TreeGrafter"/>
</dbReference>
<feature type="domain" description="ParB-like N-terminal" evidence="3">
    <location>
        <begin position="22"/>
        <end position="126"/>
    </location>
</feature>
<feature type="region of interest" description="Disordered" evidence="2">
    <location>
        <begin position="394"/>
        <end position="439"/>
    </location>
</feature>
<dbReference type="EMBL" id="LABY01000162">
    <property type="protein sequence ID" value="KMO33052.1"/>
    <property type="molecule type" value="Genomic_DNA"/>
</dbReference>
<dbReference type="FunFam" id="1.10.10.2830:FF:000001">
    <property type="entry name" value="Chromosome partitioning protein ParB"/>
    <property type="match status" value="1"/>
</dbReference>
<sequence>MSRTKAAAKIAATAKIVLTEAVGIPFEKLSLSQANVRRIADGMSIEDLAADIAHRGLLQSLSVRPLLDEAGQETGRFEVPAGGRRFRALEHLVATGRMARTVKVPCIVRAAGSAISATEDSIAENAMREALHPLDQYRAFKALADTGMSTADIAARFFVTERIVTQRLRLAGVSPALLEAYGAGQMTLECLMAFSVSEDHARQVQVWEALKKRGALSNWGIRQALTERTVSMGEARAIFVGEEAYEAAGGTILRDLFTDRGDGWFEDAALLDRLAEAKLAEFSTTVAAEGWKWIEVSLSLMSSRLYGLRVLPTRSELSEAEHEAFEAALAEREGLDNEYGYSDEEWPTDVAHRISELERDIAAFEARAHIYDPADIAIAGAFVTLDYDGTPKVRRGYVRPEDEPRAETEASAGADHGAAAAGAAPAPIGEPVASPSGSVAAPAPAVMRTVITIGGSTPALAPASEPEEVERPLSEQHRIELTTYRTIALREALADDPQAAFIAVLHAMVIRVIVTAYRAASCLEVSSSSARPDHTVQGLDAYRPASALDAKREAWARRLPADHRAIWDFLVGLAPEERTDLFALCAGLSINAMHSAYDRRPAEVMPHADQLAQLVGLDMTRDWKPTAANYFSRVTKGKILAAVREAKGEDKAQLLDHLKKADMAREAERLMADSGWLPELLRTPGLSAEGATATEEAALPAFLGEAAEEDGSEPLPPFLDGEDGPADGEPDLGYAIAAE</sequence>
<dbReference type="InterPro" id="IPR036086">
    <property type="entry name" value="ParB/Sulfiredoxin_sf"/>
</dbReference>
<evidence type="ECO:0000313" key="5">
    <source>
        <dbReference type="Proteomes" id="UP000035955"/>
    </source>
</evidence>
<dbReference type="Proteomes" id="UP000035955">
    <property type="component" value="Unassembled WGS sequence"/>
</dbReference>
<keyword evidence="4" id="KW-0238">DNA-binding</keyword>
<dbReference type="Pfam" id="PF02195">
    <property type="entry name" value="ParB_N"/>
    <property type="match status" value="1"/>
</dbReference>
<comment type="similarity">
    <text evidence="1">Belongs to the ParB family.</text>
</comment>
<feature type="compositionally biased region" description="Acidic residues" evidence="2">
    <location>
        <begin position="720"/>
        <end position="730"/>
    </location>
</feature>
<dbReference type="SUPFAM" id="SSF110849">
    <property type="entry name" value="ParB/Sulfiredoxin"/>
    <property type="match status" value="1"/>
</dbReference>